<feature type="domain" description="Nucleoside phosphorylase" evidence="1">
    <location>
        <begin position="93"/>
        <end position="165"/>
    </location>
</feature>
<dbReference type="PANTHER" id="PTHR21234">
    <property type="entry name" value="PURINE NUCLEOSIDE PHOSPHORYLASE"/>
    <property type="match status" value="1"/>
</dbReference>
<dbReference type="InterPro" id="IPR035994">
    <property type="entry name" value="Nucleoside_phosphorylase_sf"/>
</dbReference>
<protein>
    <submittedName>
        <fullName evidence="2">BnaAnng24770D protein</fullName>
    </submittedName>
</protein>
<dbReference type="SUPFAM" id="SSF53167">
    <property type="entry name" value="Purine and uridine phosphorylases"/>
    <property type="match status" value="1"/>
</dbReference>
<dbReference type="STRING" id="3708.A0A078JME3"/>
<dbReference type="Proteomes" id="UP000028999">
    <property type="component" value="Unassembled WGS sequence"/>
</dbReference>
<proteinExistence type="predicted"/>
<sequence length="179" mass="19493">SLPSTLTEVTTCSTEFGTNRKKSFRSQELQKSALTSTSWILQANSRSEICYILYQYKTDNTKLPQCVNTTCLPRPPKVTIVDKGVSASVFVDNAAYRTFLRSKFNATAVEMESAAVALISHEQNIPFIVRALSDLAGGGSEISNEADIFGSLAAVNSVDVLVKFVGLLPQYRGSKVQSE</sequence>
<dbReference type="GO" id="GO:0003824">
    <property type="term" value="F:catalytic activity"/>
    <property type="evidence" value="ECO:0007669"/>
    <property type="project" value="InterPro"/>
</dbReference>
<evidence type="ECO:0000313" key="3">
    <source>
        <dbReference type="Proteomes" id="UP000028999"/>
    </source>
</evidence>
<evidence type="ECO:0000259" key="1">
    <source>
        <dbReference type="Pfam" id="PF01048"/>
    </source>
</evidence>
<dbReference type="Gramene" id="CDY67605">
    <property type="protein sequence ID" value="CDY67605"/>
    <property type="gene ID" value="GSBRNA2T00065181001"/>
</dbReference>
<accession>A0A078JME3</accession>
<dbReference type="PaxDb" id="3708-A0A078JME3"/>
<reference evidence="2 3" key="1">
    <citation type="journal article" date="2014" name="Science">
        <title>Plant genetics. Early allopolyploid evolution in the post-Neolithic Brassica napus oilseed genome.</title>
        <authorList>
            <person name="Chalhoub B."/>
            <person name="Denoeud F."/>
            <person name="Liu S."/>
            <person name="Parkin I.A."/>
            <person name="Tang H."/>
            <person name="Wang X."/>
            <person name="Chiquet J."/>
            <person name="Belcram H."/>
            <person name="Tong C."/>
            <person name="Samans B."/>
            <person name="Correa M."/>
            <person name="Da Silva C."/>
            <person name="Just J."/>
            <person name="Falentin C."/>
            <person name="Koh C.S."/>
            <person name="Le Clainche I."/>
            <person name="Bernard M."/>
            <person name="Bento P."/>
            <person name="Noel B."/>
            <person name="Labadie K."/>
            <person name="Alberti A."/>
            <person name="Charles M."/>
            <person name="Arnaud D."/>
            <person name="Guo H."/>
            <person name="Daviaud C."/>
            <person name="Alamery S."/>
            <person name="Jabbari K."/>
            <person name="Zhao M."/>
            <person name="Edger P.P."/>
            <person name="Chelaifa H."/>
            <person name="Tack D."/>
            <person name="Lassalle G."/>
            <person name="Mestiri I."/>
            <person name="Schnel N."/>
            <person name="Le Paslier M.C."/>
            <person name="Fan G."/>
            <person name="Renault V."/>
            <person name="Bayer P.E."/>
            <person name="Golicz A.A."/>
            <person name="Manoli S."/>
            <person name="Lee T.H."/>
            <person name="Thi V.H."/>
            <person name="Chalabi S."/>
            <person name="Hu Q."/>
            <person name="Fan C."/>
            <person name="Tollenaere R."/>
            <person name="Lu Y."/>
            <person name="Battail C."/>
            <person name="Shen J."/>
            <person name="Sidebottom C.H."/>
            <person name="Wang X."/>
            <person name="Canaguier A."/>
            <person name="Chauveau A."/>
            <person name="Berard A."/>
            <person name="Deniot G."/>
            <person name="Guan M."/>
            <person name="Liu Z."/>
            <person name="Sun F."/>
            <person name="Lim Y.P."/>
            <person name="Lyons E."/>
            <person name="Town C.D."/>
            <person name="Bancroft I."/>
            <person name="Wang X."/>
            <person name="Meng J."/>
            <person name="Ma J."/>
            <person name="Pires J.C."/>
            <person name="King G.J."/>
            <person name="Brunel D."/>
            <person name="Delourme R."/>
            <person name="Renard M."/>
            <person name="Aury J.M."/>
            <person name="Adams K.L."/>
            <person name="Batley J."/>
            <person name="Snowdon R.J."/>
            <person name="Tost J."/>
            <person name="Edwards D."/>
            <person name="Zhou Y."/>
            <person name="Hua W."/>
            <person name="Sharpe A.G."/>
            <person name="Paterson A.H."/>
            <person name="Guan C."/>
            <person name="Wincker P."/>
        </authorList>
    </citation>
    <scope>NUCLEOTIDE SEQUENCE [LARGE SCALE GENOMIC DNA]</scope>
    <source>
        <strain evidence="3">cv. Darmor-bzh</strain>
    </source>
</reference>
<keyword evidence="3" id="KW-1185">Reference proteome</keyword>
<evidence type="ECO:0000313" key="2">
    <source>
        <dbReference type="EMBL" id="CDY67605.1"/>
    </source>
</evidence>
<dbReference type="InterPro" id="IPR000845">
    <property type="entry name" value="Nucleoside_phosphorylase_d"/>
</dbReference>
<feature type="non-terminal residue" evidence="2">
    <location>
        <position position="1"/>
    </location>
</feature>
<gene>
    <name evidence="2" type="primary">BnaAnng24770D</name>
    <name evidence="2" type="ORF">GSBRNA2T00065181001</name>
</gene>
<dbReference type="Gene3D" id="3.40.50.1580">
    <property type="entry name" value="Nucleoside phosphorylase domain"/>
    <property type="match status" value="1"/>
</dbReference>
<name>A0A078JME3_BRANA</name>
<dbReference type="PANTHER" id="PTHR21234:SF44">
    <property type="entry name" value="NUCLEOSIDE PHOSPHORYLASE DOMAIN-CONTAINING PROTEIN"/>
    <property type="match status" value="1"/>
</dbReference>
<dbReference type="EMBL" id="LK036301">
    <property type="protein sequence ID" value="CDY67605.1"/>
    <property type="molecule type" value="Genomic_DNA"/>
</dbReference>
<dbReference type="AlphaFoldDB" id="A0A078JME3"/>
<dbReference type="Pfam" id="PF01048">
    <property type="entry name" value="PNP_UDP_1"/>
    <property type="match status" value="1"/>
</dbReference>
<dbReference type="GO" id="GO:0009116">
    <property type="term" value="P:nucleoside metabolic process"/>
    <property type="evidence" value="ECO:0007669"/>
    <property type="project" value="InterPro"/>
</dbReference>
<organism evidence="2 3">
    <name type="scientific">Brassica napus</name>
    <name type="common">Rape</name>
    <dbReference type="NCBI Taxonomy" id="3708"/>
    <lineage>
        <taxon>Eukaryota</taxon>
        <taxon>Viridiplantae</taxon>
        <taxon>Streptophyta</taxon>
        <taxon>Embryophyta</taxon>
        <taxon>Tracheophyta</taxon>
        <taxon>Spermatophyta</taxon>
        <taxon>Magnoliopsida</taxon>
        <taxon>eudicotyledons</taxon>
        <taxon>Gunneridae</taxon>
        <taxon>Pentapetalae</taxon>
        <taxon>rosids</taxon>
        <taxon>malvids</taxon>
        <taxon>Brassicales</taxon>
        <taxon>Brassicaceae</taxon>
        <taxon>Brassiceae</taxon>
        <taxon>Brassica</taxon>
    </lineage>
</organism>